<dbReference type="PANTHER" id="PTHR43190:SF3">
    <property type="entry name" value="N-ACETYL-D-GLUCOSAMINE KINASE"/>
    <property type="match status" value="1"/>
</dbReference>
<proteinExistence type="predicted"/>
<name>A0A2C8ZB72_9MICO</name>
<sequence>MSELFLSVDGGQSGTVAVVAHADGTILGVGRGGPIRHHEEPDAERFVRQGLSSAISEAMSDAQGHGTVAVCCLAMTGSAGIADRVVRELVAAERYITLENDIFAALASGTGGGGGVGLISGTGTVALAKTRTGEHIIRGGWGWMLGDEGGGFWIAMEALKAAARDIDGTGAPTVLTRTLPGILGQQDLREVYNIVTGQRLDRTAIAALTTTVVRIAEAGDGVAAGILDSAARHLAKLVLATVAAAPFLTPDERVIVACGGVLNPGGWVVSRVTEHLAESAPGFRMIAPAVPPVIGAYYLALAEVGNPVGSGLMAHVTDQVRSLPVLTAKTPIAAPDQPKEIADVQQPR</sequence>
<dbReference type="CDD" id="cd24007">
    <property type="entry name" value="ASKHA_NBD_eukNAGK-like"/>
    <property type="match status" value="1"/>
</dbReference>
<dbReference type="AlphaFoldDB" id="A0A2C8ZB72"/>
<dbReference type="RefSeq" id="WP_097060344.1">
    <property type="nucleotide sequence ID" value="NZ_BMLC01000001.1"/>
</dbReference>
<dbReference type="InterPro" id="IPR052519">
    <property type="entry name" value="Euk-type_GlcNAc_Kinase"/>
</dbReference>
<reference evidence="2 3" key="1">
    <citation type="submission" date="2017-09" db="EMBL/GenBank/DDBJ databases">
        <authorList>
            <person name="Ehlers B."/>
            <person name="Leendertz F.H."/>
        </authorList>
    </citation>
    <scope>NUCLEOTIDE SEQUENCE [LARGE SCALE GENOMIC DNA]</scope>
    <source>
        <strain evidence="2 3">CGMCC 1.05381</strain>
    </source>
</reference>
<protein>
    <submittedName>
        <fullName evidence="2">BadF-type ATPase</fullName>
    </submittedName>
</protein>
<dbReference type="Gene3D" id="3.30.420.40">
    <property type="match status" value="2"/>
</dbReference>
<evidence type="ECO:0000313" key="3">
    <source>
        <dbReference type="Proteomes" id="UP000219440"/>
    </source>
</evidence>
<dbReference type="Pfam" id="PF01869">
    <property type="entry name" value="BcrAD_BadFG"/>
    <property type="match status" value="1"/>
</dbReference>
<evidence type="ECO:0000259" key="1">
    <source>
        <dbReference type="Pfam" id="PF01869"/>
    </source>
</evidence>
<evidence type="ECO:0000313" key="2">
    <source>
        <dbReference type="EMBL" id="SOE61294.1"/>
    </source>
</evidence>
<dbReference type="InterPro" id="IPR043129">
    <property type="entry name" value="ATPase_NBD"/>
</dbReference>
<accession>A0A2C8ZB72</accession>
<dbReference type="PANTHER" id="PTHR43190">
    <property type="entry name" value="N-ACETYL-D-GLUCOSAMINE KINASE"/>
    <property type="match status" value="1"/>
</dbReference>
<organism evidence="2 3">
    <name type="scientific">Salinibacterium xinjiangense</name>
    <dbReference type="NCBI Taxonomy" id="386302"/>
    <lineage>
        <taxon>Bacteria</taxon>
        <taxon>Bacillati</taxon>
        <taxon>Actinomycetota</taxon>
        <taxon>Actinomycetes</taxon>
        <taxon>Micrococcales</taxon>
        <taxon>Microbacteriaceae</taxon>
        <taxon>Salinibacterium</taxon>
    </lineage>
</organism>
<feature type="domain" description="ATPase BadF/BadG/BcrA/BcrD type" evidence="1">
    <location>
        <begin position="8"/>
        <end position="300"/>
    </location>
</feature>
<dbReference type="InterPro" id="IPR002731">
    <property type="entry name" value="ATPase_BadF"/>
</dbReference>
<dbReference type="Proteomes" id="UP000219440">
    <property type="component" value="Unassembled WGS sequence"/>
</dbReference>
<dbReference type="EMBL" id="OCST01000002">
    <property type="protein sequence ID" value="SOE61294.1"/>
    <property type="molecule type" value="Genomic_DNA"/>
</dbReference>
<dbReference type="SUPFAM" id="SSF53067">
    <property type="entry name" value="Actin-like ATPase domain"/>
    <property type="match status" value="2"/>
</dbReference>
<keyword evidence="3" id="KW-1185">Reference proteome</keyword>
<dbReference type="OrthoDB" id="5524856at2"/>
<gene>
    <name evidence="2" type="ORF">SAMN06296378_1240</name>
</gene>